<evidence type="ECO:0000256" key="3">
    <source>
        <dbReference type="ARBA" id="ARBA00022692"/>
    </source>
</evidence>
<evidence type="ECO:0000259" key="13">
    <source>
        <dbReference type="PROSITE" id="PS50835"/>
    </source>
</evidence>
<evidence type="ECO:0000313" key="16">
    <source>
        <dbReference type="Proteomes" id="UP000503349"/>
    </source>
</evidence>
<dbReference type="InterPro" id="IPR027417">
    <property type="entry name" value="P-loop_NTPase"/>
</dbReference>
<dbReference type="GO" id="GO:0007166">
    <property type="term" value="P:cell surface receptor signaling pathway"/>
    <property type="evidence" value="ECO:0007669"/>
    <property type="project" value="TreeGrafter"/>
</dbReference>
<accession>A0A6G1QIJ2</accession>
<evidence type="ECO:0000256" key="8">
    <source>
        <dbReference type="ARBA" id="ARBA00023170"/>
    </source>
</evidence>
<dbReference type="PANTHER" id="PTHR25466:SF3">
    <property type="entry name" value="PROGRAMMED CELL DEATH 1 LIGAND 1"/>
    <property type="match status" value="1"/>
</dbReference>
<dbReference type="InterPro" id="IPR051713">
    <property type="entry name" value="T-cell_Activation_Regulation"/>
</dbReference>
<evidence type="ECO:0000256" key="2">
    <source>
        <dbReference type="ARBA" id="ARBA00022475"/>
    </source>
</evidence>
<protein>
    <submittedName>
        <fullName evidence="15">Programmed cell death 1 ligand 1</fullName>
    </submittedName>
</protein>
<gene>
    <name evidence="15" type="ORF">EXN66_Car017821</name>
</gene>
<keyword evidence="2" id="KW-1003">Cell membrane</keyword>
<dbReference type="Pfam" id="PF07686">
    <property type="entry name" value="V-set"/>
    <property type="match status" value="1"/>
</dbReference>
<dbReference type="SUPFAM" id="SSF52540">
    <property type="entry name" value="P-loop containing nucleoside triphosphate hydrolases"/>
    <property type="match status" value="1"/>
</dbReference>
<feature type="chain" id="PRO_5026255220" evidence="12">
    <location>
        <begin position="19"/>
        <end position="502"/>
    </location>
</feature>
<dbReference type="Gene3D" id="2.60.40.10">
    <property type="entry name" value="Immunoglobulins"/>
    <property type="match status" value="2"/>
</dbReference>
<sequence length="502" mass="56130">MDWTLVLVLQVMFQPSLSVLFTVDAEQTTYKSEFGGDVVMGCKFQPKPSNPQAQLKVTWHWLNSTIVREVYQLNNGLEHPASQEYKGRVRLLTEELKEGWAKLQVSRLRINDSGTYQCLVQTGEGADYKTITLSVVAPYKAVTKSIKKTVEGDKVLLTCQSEGYPETYVVWQDGHLQTLSPNTTAVSTSEQLFKVTSQIHVSSMDRSNYTCNFLNDGHSATFHIPDDMPTANYDGRIFVLCVGILMGVIIVAMVTYQRQKGFKTRNLLANGHSRPASPAACPQKKRENEEERIILSEDCVEENLRAVLKAHYCDVSFSTEVRGLQETFDVEELPRRLQNNEGEPVNLQALLPEAGETLFLEGPPGSGKTSVAYMLVSSWTEGNTHPLSNFLDLSGLQLLLYVDCTSAKSDLFHEIKTQLSLKENVSAEDELRTMLNTSSETLLLLDGYREGNTCFDESLKGFLSERRGSRVLVLACKEHCITLKETAGTGQVLKLQTQIVKY</sequence>
<keyword evidence="5 11" id="KW-1133">Transmembrane helix</keyword>
<dbReference type="InterPro" id="IPR003599">
    <property type="entry name" value="Ig_sub"/>
</dbReference>
<dbReference type="InterPro" id="IPR053896">
    <property type="entry name" value="BTN3A2-like_Ig-C"/>
</dbReference>
<dbReference type="PROSITE" id="PS50837">
    <property type="entry name" value="NACHT"/>
    <property type="match status" value="1"/>
</dbReference>
<dbReference type="InterPro" id="IPR007110">
    <property type="entry name" value="Ig-like_dom"/>
</dbReference>
<dbReference type="AlphaFoldDB" id="A0A6G1QIJ2"/>
<evidence type="ECO:0000256" key="4">
    <source>
        <dbReference type="ARBA" id="ARBA00022729"/>
    </source>
</evidence>
<dbReference type="GO" id="GO:0009897">
    <property type="term" value="C:external side of plasma membrane"/>
    <property type="evidence" value="ECO:0007669"/>
    <property type="project" value="TreeGrafter"/>
</dbReference>
<dbReference type="InterPro" id="IPR013783">
    <property type="entry name" value="Ig-like_fold"/>
</dbReference>
<evidence type="ECO:0000256" key="12">
    <source>
        <dbReference type="SAM" id="SignalP"/>
    </source>
</evidence>
<evidence type="ECO:0000256" key="10">
    <source>
        <dbReference type="ARBA" id="ARBA00023319"/>
    </source>
</evidence>
<evidence type="ECO:0000256" key="6">
    <source>
        <dbReference type="ARBA" id="ARBA00023136"/>
    </source>
</evidence>
<dbReference type="SUPFAM" id="SSF48726">
    <property type="entry name" value="Immunoglobulin"/>
    <property type="match status" value="2"/>
</dbReference>
<evidence type="ECO:0000313" key="15">
    <source>
        <dbReference type="EMBL" id="KAF3702133.1"/>
    </source>
</evidence>
<evidence type="ECO:0000256" key="7">
    <source>
        <dbReference type="ARBA" id="ARBA00023157"/>
    </source>
</evidence>
<evidence type="ECO:0000256" key="1">
    <source>
        <dbReference type="ARBA" id="ARBA00004251"/>
    </source>
</evidence>
<reference evidence="16" key="2">
    <citation type="submission" date="2019-02" db="EMBL/GenBank/DDBJ databases">
        <title>Opniocepnalus argus Var Kimnra genome.</title>
        <authorList>
            <person name="Zhou C."/>
            <person name="Xiao S."/>
        </authorList>
    </citation>
    <scope>NUCLEOTIDE SEQUENCE [LARGE SCALE GENOMIC DNA]</scope>
</reference>
<dbReference type="Proteomes" id="UP000503349">
    <property type="component" value="Chromosome 17"/>
</dbReference>
<dbReference type="GO" id="GO:0071222">
    <property type="term" value="P:cellular response to lipopolysaccharide"/>
    <property type="evidence" value="ECO:0007669"/>
    <property type="project" value="TreeGrafter"/>
</dbReference>
<keyword evidence="6 11" id="KW-0472">Membrane</keyword>
<dbReference type="InterPro" id="IPR007111">
    <property type="entry name" value="NACHT_NTPase"/>
</dbReference>
<dbReference type="InterPro" id="IPR013106">
    <property type="entry name" value="Ig_V-set"/>
</dbReference>
<name>A0A6G1QIJ2_CHAAH</name>
<keyword evidence="4 12" id="KW-0732">Signal</keyword>
<keyword evidence="8" id="KW-0675">Receptor</keyword>
<reference evidence="15 16" key="1">
    <citation type="submission" date="2019-02" db="EMBL/GenBank/DDBJ databases">
        <title>Opniocepnalus argus genome.</title>
        <authorList>
            <person name="Zhou C."/>
            <person name="Xiao S."/>
        </authorList>
    </citation>
    <scope>NUCLEOTIDE SEQUENCE [LARGE SCALE GENOMIC DNA]</scope>
    <source>
        <strain evidence="15">OARG1902GOOAL</strain>
        <tissue evidence="15">Muscle</tissue>
    </source>
</reference>
<dbReference type="Pfam" id="PF22705">
    <property type="entry name" value="C2-set_3"/>
    <property type="match status" value="1"/>
</dbReference>
<organism evidence="15 16">
    <name type="scientific">Channa argus</name>
    <name type="common">Northern snakehead</name>
    <name type="synonym">Ophicephalus argus</name>
    <dbReference type="NCBI Taxonomy" id="215402"/>
    <lineage>
        <taxon>Eukaryota</taxon>
        <taxon>Metazoa</taxon>
        <taxon>Chordata</taxon>
        <taxon>Craniata</taxon>
        <taxon>Vertebrata</taxon>
        <taxon>Euteleostomi</taxon>
        <taxon>Actinopterygii</taxon>
        <taxon>Neopterygii</taxon>
        <taxon>Teleostei</taxon>
        <taxon>Neoteleostei</taxon>
        <taxon>Acanthomorphata</taxon>
        <taxon>Anabantaria</taxon>
        <taxon>Anabantiformes</taxon>
        <taxon>Channoidei</taxon>
        <taxon>Channidae</taxon>
        <taxon>Channa</taxon>
    </lineage>
</organism>
<feature type="domain" description="NACHT" evidence="14">
    <location>
        <begin position="356"/>
        <end position="450"/>
    </location>
</feature>
<dbReference type="EMBL" id="CM015728">
    <property type="protein sequence ID" value="KAF3702133.1"/>
    <property type="molecule type" value="Genomic_DNA"/>
</dbReference>
<evidence type="ECO:0000256" key="9">
    <source>
        <dbReference type="ARBA" id="ARBA00023180"/>
    </source>
</evidence>
<dbReference type="GO" id="GO:0042130">
    <property type="term" value="P:negative regulation of T cell proliferation"/>
    <property type="evidence" value="ECO:0007669"/>
    <property type="project" value="TreeGrafter"/>
</dbReference>
<dbReference type="GO" id="GO:0006955">
    <property type="term" value="P:immune response"/>
    <property type="evidence" value="ECO:0007669"/>
    <property type="project" value="TreeGrafter"/>
</dbReference>
<evidence type="ECO:0000256" key="11">
    <source>
        <dbReference type="SAM" id="Phobius"/>
    </source>
</evidence>
<dbReference type="Gene3D" id="3.40.50.300">
    <property type="entry name" value="P-loop containing nucleotide triphosphate hydrolases"/>
    <property type="match status" value="1"/>
</dbReference>
<keyword evidence="7" id="KW-1015">Disulfide bond</keyword>
<feature type="transmembrane region" description="Helical" evidence="11">
    <location>
        <begin position="237"/>
        <end position="256"/>
    </location>
</feature>
<keyword evidence="16" id="KW-1185">Reference proteome</keyword>
<dbReference type="PANTHER" id="PTHR25466">
    <property type="entry name" value="T-LYMPHOCYTE ACTIVATION ANTIGEN"/>
    <property type="match status" value="1"/>
</dbReference>
<feature type="domain" description="Ig-like" evidence="13">
    <location>
        <begin position="15"/>
        <end position="134"/>
    </location>
</feature>
<dbReference type="GO" id="GO:0042102">
    <property type="term" value="P:positive regulation of T cell proliferation"/>
    <property type="evidence" value="ECO:0007669"/>
    <property type="project" value="TreeGrafter"/>
</dbReference>
<feature type="domain" description="Ig-like" evidence="13">
    <location>
        <begin position="138"/>
        <end position="223"/>
    </location>
</feature>
<keyword evidence="10" id="KW-0393">Immunoglobulin domain</keyword>
<dbReference type="InterPro" id="IPR036179">
    <property type="entry name" value="Ig-like_dom_sf"/>
</dbReference>
<comment type="subcellular location">
    <subcellularLocation>
        <location evidence="1">Cell membrane</location>
        <topology evidence="1">Single-pass type I membrane protein</topology>
    </subcellularLocation>
</comment>
<evidence type="ECO:0000256" key="5">
    <source>
        <dbReference type="ARBA" id="ARBA00022989"/>
    </source>
</evidence>
<proteinExistence type="predicted"/>
<keyword evidence="9" id="KW-0325">Glycoprotein</keyword>
<feature type="signal peptide" evidence="12">
    <location>
        <begin position="1"/>
        <end position="18"/>
    </location>
</feature>
<evidence type="ECO:0000259" key="14">
    <source>
        <dbReference type="PROSITE" id="PS50837"/>
    </source>
</evidence>
<dbReference type="GO" id="GO:0031295">
    <property type="term" value="P:T cell costimulation"/>
    <property type="evidence" value="ECO:0007669"/>
    <property type="project" value="TreeGrafter"/>
</dbReference>
<keyword evidence="3 11" id="KW-0812">Transmembrane</keyword>
<dbReference type="SMART" id="SM00409">
    <property type="entry name" value="IG"/>
    <property type="match status" value="2"/>
</dbReference>
<dbReference type="PROSITE" id="PS50835">
    <property type="entry name" value="IG_LIKE"/>
    <property type="match status" value="2"/>
</dbReference>